<dbReference type="AlphaFoldDB" id="B0XGB5"/>
<feature type="region of interest" description="Disordered" evidence="1">
    <location>
        <begin position="76"/>
        <end position="182"/>
    </location>
</feature>
<reference evidence="2" key="1">
    <citation type="submission" date="2007-03" db="EMBL/GenBank/DDBJ databases">
        <title>Annotation of Culex pipiens quinquefasciatus.</title>
        <authorList>
            <consortium name="The Broad Institute Genome Sequencing Platform"/>
            <person name="Atkinson P.W."/>
            <person name="Hemingway J."/>
            <person name="Christensen B.M."/>
            <person name="Higgs S."/>
            <person name="Kodira C."/>
            <person name="Hannick L."/>
            <person name="Megy K."/>
            <person name="O'Leary S."/>
            <person name="Pearson M."/>
            <person name="Haas B.J."/>
            <person name="Mauceli E."/>
            <person name="Wortman J.R."/>
            <person name="Lee N.H."/>
            <person name="Guigo R."/>
            <person name="Stanke M."/>
            <person name="Alvarado L."/>
            <person name="Amedeo P."/>
            <person name="Antoine C.H."/>
            <person name="Arensburger P."/>
            <person name="Bidwell S.L."/>
            <person name="Crawford M."/>
            <person name="Camaro F."/>
            <person name="Devon K."/>
            <person name="Engels R."/>
            <person name="Hammond M."/>
            <person name="Howarth C."/>
            <person name="Koehrsen M."/>
            <person name="Lawson D."/>
            <person name="Montgomery P."/>
            <person name="Nene V."/>
            <person name="Nusbaum C."/>
            <person name="Puiu D."/>
            <person name="Romero-Severson J."/>
            <person name="Severson D.W."/>
            <person name="Shumway M."/>
            <person name="Sisk P."/>
            <person name="Stolte C."/>
            <person name="Zeng Q."/>
            <person name="Eisenstadt E."/>
            <person name="Fraser-Liggett C."/>
            <person name="Strausberg R."/>
            <person name="Galagan J."/>
            <person name="Birren B."/>
            <person name="Collins F.H."/>
        </authorList>
    </citation>
    <scope>NUCLEOTIDE SEQUENCE [LARGE SCALE GENOMIC DNA]</scope>
    <source>
        <strain evidence="2">JHB</strain>
    </source>
</reference>
<gene>
    <name evidence="3" type="primary">6052411</name>
    <name evidence="2" type="ORF">CpipJ_CPIJ018478</name>
</gene>
<evidence type="ECO:0000256" key="1">
    <source>
        <dbReference type="SAM" id="MobiDB-lite"/>
    </source>
</evidence>
<dbReference type="STRING" id="7176.B0XGB5"/>
<keyword evidence="4" id="KW-1185">Reference proteome</keyword>
<name>B0XGB5_CULQU</name>
<dbReference type="InParanoid" id="B0XGB5"/>
<dbReference type="HOGENOM" id="CLU_1305940_0_0_1"/>
<evidence type="ECO:0000313" key="3">
    <source>
        <dbReference type="EnsemblMetazoa" id="CPIJ018478-PA"/>
    </source>
</evidence>
<dbReference type="VEuPathDB" id="VectorBase:CQUJHB010046"/>
<sequence>MIADSEEKKNGLKSLQRFRKSWMRTSNSSFRTLCRFSSFRHRQQTEVASCFSTTVSQHFEQGESVTIAAKLASPAVVMQQEEPSPTGRMSRKRPREPAPVPASPDESSSVSITIPERPKNGAGGAKNGTDSGVSGSNSGSSNNNGATQKRFSSIRIEDDGMETGSSDNFWPPSDESIRNGHVSFGDDPLGVLSQNPKYEPDWLRQDLALRL</sequence>
<dbReference type="OrthoDB" id="17102at2759"/>
<accession>B0XGB5</accession>
<evidence type="ECO:0000313" key="2">
    <source>
        <dbReference type="EMBL" id="EDS27368.1"/>
    </source>
</evidence>
<dbReference type="GO" id="GO:0016740">
    <property type="term" value="F:transferase activity"/>
    <property type="evidence" value="ECO:0007669"/>
    <property type="project" value="UniProtKB-KW"/>
</dbReference>
<proteinExistence type="predicted"/>
<protein>
    <submittedName>
        <fullName evidence="2">Cholinephosphate cytidylyl transferase B2</fullName>
    </submittedName>
</protein>
<dbReference type="KEGG" id="cqu:CpipJ_CPIJ018478"/>
<organism>
    <name type="scientific">Culex quinquefasciatus</name>
    <name type="common">Southern house mosquito</name>
    <name type="synonym">Culex pungens</name>
    <dbReference type="NCBI Taxonomy" id="7176"/>
    <lineage>
        <taxon>Eukaryota</taxon>
        <taxon>Metazoa</taxon>
        <taxon>Ecdysozoa</taxon>
        <taxon>Arthropoda</taxon>
        <taxon>Hexapoda</taxon>
        <taxon>Insecta</taxon>
        <taxon>Pterygota</taxon>
        <taxon>Neoptera</taxon>
        <taxon>Endopterygota</taxon>
        <taxon>Diptera</taxon>
        <taxon>Nematocera</taxon>
        <taxon>Culicoidea</taxon>
        <taxon>Culicidae</taxon>
        <taxon>Culicinae</taxon>
        <taxon>Culicini</taxon>
        <taxon>Culex</taxon>
        <taxon>Culex</taxon>
    </lineage>
</organism>
<evidence type="ECO:0000313" key="4">
    <source>
        <dbReference type="Proteomes" id="UP000002320"/>
    </source>
</evidence>
<keyword evidence="2" id="KW-0808">Transferase</keyword>
<reference evidence="3" key="2">
    <citation type="submission" date="2021-02" db="UniProtKB">
        <authorList>
            <consortium name="EnsemblMetazoa"/>
        </authorList>
    </citation>
    <scope>IDENTIFICATION</scope>
    <source>
        <strain evidence="3">JHB</strain>
    </source>
</reference>
<dbReference type="EnsemblMetazoa" id="CPIJ018478-RA">
    <property type="protein sequence ID" value="CPIJ018478-PA"/>
    <property type="gene ID" value="CPIJ018478"/>
</dbReference>
<dbReference type="Proteomes" id="UP000002320">
    <property type="component" value="Unassembled WGS sequence"/>
</dbReference>
<feature type="compositionally biased region" description="Low complexity" evidence="1">
    <location>
        <begin position="127"/>
        <end position="145"/>
    </location>
</feature>
<dbReference type="VEuPathDB" id="VectorBase:CPIJ018478"/>
<dbReference type="EMBL" id="DS233010">
    <property type="protein sequence ID" value="EDS27368.1"/>
    <property type="molecule type" value="Genomic_DNA"/>
</dbReference>